<organism evidence="1 2">
    <name type="scientific">Phytophthora nicotianae P10297</name>
    <dbReference type="NCBI Taxonomy" id="1317064"/>
    <lineage>
        <taxon>Eukaryota</taxon>
        <taxon>Sar</taxon>
        <taxon>Stramenopiles</taxon>
        <taxon>Oomycota</taxon>
        <taxon>Peronosporomycetes</taxon>
        <taxon>Peronosporales</taxon>
        <taxon>Peronosporaceae</taxon>
        <taxon>Phytophthora</taxon>
    </lineage>
</organism>
<proteinExistence type="predicted"/>
<dbReference type="EMBL" id="ANIY01003936">
    <property type="protein sequence ID" value="ETP32769.1"/>
    <property type="molecule type" value="Genomic_DNA"/>
</dbReference>
<accession>W2YF11</accession>
<name>W2YF11_PHYNI</name>
<evidence type="ECO:0000313" key="1">
    <source>
        <dbReference type="EMBL" id="ETP32769.1"/>
    </source>
</evidence>
<dbReference type="Proteomes" id="UP000018948">
    <property type="component" value="Unassembled WGS sequence"/>
</dbReference>
<comment type="caution">
    <text evidence="1">The sequence shown here is derived from an EMBL/GenBank/DDBJ whole genome shotgun (WGS) entry which is preliminary data.</text>
</comment>
<evidence type="ECO:0000313" key="2">
    <source>
        <dbReference type="Proteomes" id="UP000018948"/>
    </source>
</evidence>
<reference evidence="1 2" key="1">
    <citation type="submission" date="2013-11" db="EMBL/GenBank/DDBJ databases">
        <title>The Genome Sequence of Phytophthora parasitica P10297.</title>
        <authorList>
            <consortium name="The Broad Institute Genomics Platform"/>
            <person name="Russ C."/>
            <person name="Tyler B."/>
            <person name="Panabieres F."/>
            <person name="Shan W."/>
            <person name="Tripathy S."/>
            <person name="Grunwald N."/>
            <person name="Machado M."/>
            <person name="Johnson C.S."/>
            <person name="Walker B."/>
            <person name="Young S.K."/>
            <person name="Zeng Q."/>
            <person name="Gargeya S."/>
            <person name="Fitzgerald M."/>
            <person name="Haas B."/>
            <person name="Abouelleil A."/>
            <person name="Allen A.W."/>
            <person name="Alvarado L."/>
            <person name="Arachchi H.M."/>
            <person name="Berlin A.M."/>
            <person name="Chapman S.B."/>
            <person name="Gainer-Dewar J."/>
            <person name="Goldberg J."/>
            <person name="Griggs A."/>
            <person name="Gujja S."/>
            <person name="Hansen M."/>
            <person name="Howarth C."/>
            <person name="Imamovic A."/>
            <person name="Ireland A."/>
            <person name="Larimer J."/>
            <person name="McCowan C."/>
            <person name="Murphy C."/>
            <person name="Pearson M."/>
            <person name="Poon T.W."/>
            <person name="Priest M."/>
            <person name="Roberts A."/>
            <person name="Saif S."/>
            <person name="Shea T."/>
            <person name="Sisk P."/>
            <person name="Sykes S."/>
            <person name="Wortman J."/>
            <person name="Nusbaum C."/>
            <person name="Birren B."/>
        </authorList>
    </citation>
    <scope>NUCLEOTIDE SEQUENCE [LARGE SCALE GENOMIC DNA]</scope>
    <source>
        <strain evidence="1 2">P10297</strain>
    </source>
</reference>
<sequence length="183" mass="19998">MLKYLIPCRIFGLTLKYSQLVLAQSFSAAAMSPLTSCSLAPRNTAAVLPTLHQGVISETSVAITAPPDGHASSFSKKSSISCGVSAYTSVSIGWSTFATLLPRPNWWSNMNSLKSSADPLVAAYSLLGNEGAEKATFPPYVFKFKYFLITWERCISSDVAQDGMRSFIKYSSHVCFRNHIPLR</sequence>
<dbReference type="AlphaFoldDB" id="W2YF11"/>
<gene>
    <name evidence="1" type="ORF">F442_18608</name>
</gene>
<protein>
    <submittedName>
        <fullName evidence="1">Uncharacterized protein</fullName>
    </submittedName>
</protein>